<accession>A0A7N8Y8N5</accession>
<dbReference type="Ensembl" id="ENSMAMT00000064310.1">
    <property type="protein sequence ID" value="ENSMAMP00000061169.1"/>
    <property type="gene ID" value="ENSMAMG00000028154.1"/>
</dbReference>
<protein>
    <submittedName>
        <fullName evidence="1">Uncharacterized protein</fullName>
    </submittedName>
</protein>
<sequence length="80" mass="8810">MSYDVLLFFNQGVSKVIRIMCQGPQSLGLQRSCLISSKKKSAVWPVPSHLCFHLTPVFSSIQSCLQSCAPIPHLSFFAPA</sequence>
<evidence type="ECO:0000313" key="2">
    <source>
        <dbReference type="Proteomes" id="UP000261640"/>
    </source>
</evidence>
<dbReference type="AlphaFoldDB" id="A0A7N8Y8N5"/>
<organism evidence="1 2">
    <name type="scientific">Mastacembelus armatus</name>
    <name type="common">zig-zag eel</name>
    <dbReference type="NCBI Taxonomy" id="205130"/>
    <lineage>
        <taxon>Eukaryota</taxon>
        <taxon>Metazoa</taxon>
        <taxon>Chordata</taxon>
        <taxon>Craniata</taxon>
        <taxon>Vertebrata</taxon>
        <taxon>Euteleostomi</taxon>
        <taxon>Actinopterygii</taxon>
        <taxon>Neopterygii</taxon>
        <taxon>Teleostei</taxon>
        <taxon>Neoteleostei</taxon>
        <taxon>Acanthomorphata</taxon>
        <taxon>Anabantaria</taxon>
        <taxon>Synbranchiformes</taxon>
        <taxon>Mastacembelidae</taxon>
        <taxon>Mastacembelus</taxon>
    </lineage>
</organism>
<dbReference type="Proteomes" id="UP000261640">
    <property type="component" value="Unplaced"/>
</dbReference>
<keyword evidence="2" id="KW-1185">Reference proteome</keyword>
<reference evidence="1" key="1">
    <citation type="submission" date="2025-08" db="UniProtKB">
        <authorList>
            <consortium name="Ensembl"/>
        </authorList>
    </citation>
    <scope>IDENTIFICATION</scope>
</reference>
<reference evidence="1" key="2">
    <citation type="submission" date="2025-09" db="UniProtKB">
        <authorList>
            <consortium name="Ensembl"/>
        </authorList>
    </citation>
    <scope>IDENTIFICATION</scope>
</reference>
<dbReference type="InParanoid" id="A0A7N8Y8N5"/>
<evidence type="ECO:0000313" key="1">
    <source>
        <dbReference type="Ensembl" id="ENSMAMP00000061169.1"/>
    </source>
</evidence>
<proteinExistence type="predicted"/>
<name>A0A7N8Y8N5_9TELE</name>